<dbReference type="InterPro" id="IPR007208">
    <property type="entry name" value="MrpF/PhaF-like"/>
</dbReference>
<evidence type="ECO:0000256" key="5">
    <source>
        <dbReference type="ARBA" id="ARBA00022692"/>
    </source>
</evidence>
<dbReference type="GO" id="GO:0015385">
    <property type="term" value="F:sodium:proton antiporter activity"/>
    <property type="evidence" value="ECO:0007669"/>
    <property type="project" value="TreeGrafter"/>
</dbReference>
<feature type="transmembrane region" description="Helical" evidence="8">
    <location>
        <begin position="64"/>
        <end position="83"/>
    </location>
</feature>
<keyword evidence="3" id="KW-0813">Transport</keyword>
<evidence type="ECO:0000256" key="1">
    <source>
        <dbReference type="ARBA" id="ARBA00004651"/>
    </source>
</evidence>
<feature type="transmembrane region" description="Helical" evidence="8">
    <location>
        <begin position="6"/>
        <end position="27"/>
    </location>
</feature>
<evidence type="ECO:0000256" key="6">
    <source>
        <dbReference type="ARBA" id="ARBA00022989"/>
    </source>
</evidence>
<dbReference type="PANTHER" id="PTHR34702">
    <property type="entry name" value="NA(+)/H(+) ANTIPORTER SUBUNIT F1"/>
    <property type="match status" value="1"/>
</dbReference>
<evidence type="ECO:0000256" key="3">
    <source>
        <dbReference type="ARBA" id="ARBA00022448"/>
    </source>
</evidence>
<dbReference type="Pfam" id="PF04066">
    <property type="entry name" value="MrpF_PhaF"/>
    <property type="match status" value="1"/>
</dbReference>
<dbReference type="PANTHER" id="PTHR34702:SF1">
    <property type="entry name" value="NA(+)_H(+) ANTIPORTER SUBUNIT F"/>
    <property type="match status" value="1"/>
</dbReference>
<evidence type="ECO:0000256" key="2">
    <source>
        <dbReference type="ARBA" id="ARBA00009212"/>
    </source>
</evidence>
<protein>
    <submittedName>
        <fullName evidence="9">Cation:proton antiporter</fullName>
    </submittedName>
</protein>
<dbReference type="EMBL" id="DRKP01000085">
    <property type="protein sequence ID" value="HEB96274.1"/>
    <property type="molecule type" value="Genomic_DNA"/>
</dbReference>
<feature type="transmembrane region" description="Helical" evidence="8">
    <location>
        <begin position="39"/>
        <end position="58"/>
    </location>
</feature>
<comment type="similarity">
    <text evidence="2">Belongs to the CPA3 antiporters (TC 2.A.63) subunit F family.</text>
</comment>
<comment type="caution">
    <text evidence="9">The sequence shown here is derived from an EMBL/GenBank/DDBJ whole genome shotgun (WGS) entry which is preliminary data.</text>
</comment>
<comment type="subcellular location">
    <subcellularLocation>
        <location evidence="1">Cell membrane</location>
        <topology evidence="1">Multi-pass membrane protein</topology>
    </subcellularLocation>
</comment>
<dbReference type="AlphaFoldDB" id="A0A831W350"/>
<evidence type="ECO:0000256" key="8">
    <source>
        <dbReference type="SAM" id="Phobius"/>
    </source>
</evidence>
<accession>A0A831W350</accession>
<keyword evidence="5 8" id="KW-0812">Transmembrane</keyword>
<name>A0A831W350_9GAMM</name>
<reference evidence="9" key="1">
    <citation type="journal article" date="2020" name="mSystems">
        <title>Genome- and Community-Level Interaction Insights into Carbon Utilization and Element Cycling Functions of Hydrothermarchaeota in Hydrothermal Sediment.</title>
        <authorList>
            <person name="Zhou Z."/>
            <person name="Liu Y."/>
            <person name="Xu W."/>
            <person name="Pan J."/>
            <person name="Luo Z.H."/>
            <person name="Li M."/>
        </authorList>
    </citation>
    <scope>NUCLEOTIDE SEQUENCE [LARGE SCALE GENOMIC DNA]</scope>
    <source>
        <strain evidence="9">HyVt-443</strain>
    </source>
</reference>
<proteinExistence type="inferred from homology"/>
<keyword evidence="7 8" id="KW-0472">Membrane</keyword>
<keyword evidence="6 8" id="KW-1133">Transmembrane helix</keyword>
<dbReference type="Proteomes" id="UP000886251">
    <property type="component" value="Unassembled WGS sequence"/>
</dbReference>
<gene>
    <name evidence="9" type="ORF">ENI96_07570</name>
</gene>
<organism evidence="9">
    <name type="scientific">Sedimenticola thiotaurini</name>
    <dbReference type="NCBI Taxonomy" id="1543721"/>
    <lineage>
        <taxon>Bacteria</taxon>
        <taxon>Pseudomonadati</taxon>
        <taxon>Pseudomonadota</taxon>
        <taxon>Gammaproteobacteria</taxon>
        <taxon>Chromatiales</taxon>
        <taxon>Sedimenticolaceae</taxon>
        <taxon>Sedimenticola</taxon>
    </lineage>
</organism>
<evidence type="ECO:0000313" key="9">
    <source>
        <dbReference type="EMBL" id="HEB96274.1"/>
    </source>
</evidence>
<evidence type="ECO:0000256" key="4">
    <source>
        <dbReference type="ARBA" id="ARBA00022475"/>
    </source>
</evidence>
<sequence>MIANPLEQVALLLLGSALLLGLLRLLLGPTAPDRIVTADTLSVIVTAGLAVVALLLLNPVYLDVALIYGLLSFVGVVALARAIEGGRR</sequence>
<evidence type="ECO:0000256" key="7">
    <source>
        <dbReference type="ARBA" id="ARBA00023136"/>
    </source>
</evidence>
<dbReference type="GO" id="GO:0005886">
    <property type="term" value="C:plasma membrane"/>
    <property type="evidence" value="ECO:0007669"/>
    <property type="project" value="UniProtKB-SubCell"/>
</dbReference>
<keyword evidence="4" id="KW-1003">Cell membrane</keyword>